<gene>
    <name evidence="1" type="ORF">GGR02_001297</name>
</gene>
<evidence type="ECO:0000313" key="2">
    <source>
        <dbReference type="Proteomes" id="UP000559598"/>
    </source>
</evidence>
<dbReference type="EMBL" id="JACIDE010000007">
    <property type="protein sequence ID" value="MBB4073535.1"/>
    <property type="molecule type" value="Genomic_DNA"/>
</dbReference>
<accession>A0A840DPH8</accession>
<sequence length="60" mass="7220">MRKMVYALFILLSSLVMYRYRYQVLNAVLRIRPLRRWLVQVGMNVPAIRKLIVSQVVREV</sequence>
<keyword evidence="2" id="KW-1185">Reference proteome</keyword>
<evidence type="ECO:0000313" key="1">
    <source>
        <dbReference type="EMBL" id="MBB4073535.1"/>
    </source>
</evidence>
<dbReference type="Proteomes" id="UP000559598">
    <property type="component" value="Unassembled WGS sequence"/>
</dbReference>
<organism evidence="1 2">
    <name type="scientific">Anoxybacteroides voinovskiense</name>
    <dbReference type="NCBI Taxonomy" id="230470"/>
    <lineage>
        <taxon>Bacteria</taxon>
        <taxon>Bacillati</taxon>
        <taxon>Bacillota</taxon>
        <taxon>Bacilli</taxon>
        <taxon>Bacillales</taxon>
        <taxon>Anoxybacillaceae</taxon>
        <taxon>Anoxybacteroides</taxon>
    </lineage>
</organism>
<name>A0A840DPH8_9BACL</name>
<proteinExistence type="predicted"/>
<dbReference type="AlphaFoldDB" id="A0A840DPH8"/>
<dbReference type="RefSeq" id="WP_183183888.1">
    <property type="nucleotide sequence ID" value="NZ_BMNP01000005.1"/>
</dbReference>
<protein>
    <submittedName>
        <fullName evidence="1">Uncharacterized protein</fullName>
    </submittedName>
</protein>
<reference evidence="1 2" key="1">
    <citation type="submission" date="2020-08" db="EMBL/GenBank/DDBJ databases">
        <title>Genomic Encyclopedia of Type Strains, Phase IV (KMG-IV): sequencing the most valuable type-strain genomes for metagenomic binning, comparative biology and taxonomic classification.</title>
        <authorList>
            <person name="Goeker M."/>
        </authorList>
    </citation>
    <scope>NUCLEOTIDE SEQUENCE [LARGE SCALE GENOMIC DNA]</scope>
    <source>
        <strain evidence="1 2">DSM 17075</strain>
    </source>
</reference>
<comment type="caution">
    <text evidence="1">The sequence shown here is derived from an EMBL/GenBank/DDBJ whole genome shotgun (WGS) entry which is preliminary data.</text>
</comment>